<proteinExistence type="inferred from homology"/>
<evidence type="ECO:0000256" key="1">
    <source>
        <dbReference type="ARBA" id="ARBA00000553"/>
    </source>
</evidence>
<keyword evidence="5" id="KW-0378">Hydrolase</keyword>
<evidence type="ECO:0000256" key="10">
    <source>
        <dbReference type="RuleBase" id="RU361274"/>
    </source>
</evidence>
<comment type="caution">
    <text evidence="11">The sequence shown here is derived from an EMBL/GenBank/DDBJ whole genome shotgun (WGS) entry which is preliminary data.</text>
</comment>
<keyword evidence="3" id="KW-0808">Transferase</keyword>
<evidence type="ECO:0000256" key="4">
    <source>
        <dbReference type="ARBA" id="ARBA00022723"/>
    </source>
</evidence>
<keyword evidence="6" id="KW-0862">Zinc</keyword>
<dbReference type="NCBIfam" id="TIGR00726">
    <property type="entry name" value="peptidoglycan editing factor PgeF"/>
    <property type="match status" value="1"/>
</dbReference>
<evidence type="ECO:0000256" key="3">
    <source>
        <dbReference type="ARBA" id="ARBA00022679"/>
    </source>
</evidence>
<dbReference type="Proteomes" id="UP000605148">
    <property type="component" value="Unassembled WGS sequence"/>
</dbReference>
<evidence type="ECO:0000256" key="7">
    <source>
        <dbReference type="ARBA" id="ARBA00047989"/>
    </source>
</evidence>
<dbReference type="InterPro" id="IPR003730">
    <property type="entry name" value="Cu_polyphenol_OxRdtase"/>
</dbReference>
<comment type="similarity">
    <text evidence="2 10">Belongs to the purine nucleoside phosphorylase YfiH/LACC1 family.</text>
</comment>
<organism evidence="11 12">
    <name type="scientific">Roseibium aquae</name>
    <dbReference type="NCBI Taxonomy" id="1323746"/>
    <lineage>
        <taxon>Bacteria</taxon>
        <taxon>Pseudomonadati</taxon>
        <taxon>Pseudomonadota</taxon>
        <taxon>Alphaproteobacteria</taxon>
        <taxon>Hyphomicrobiales</taxon>
        <taxon>Stappiaceae</taxon>
        <taxon>Roseibium</taxon>
    </lineage>
</organism>
<name>A0A916T7X2_9HYPH</name>
<keyword evidence="12" id="KW-1185">Reference proteome</keyword>
<comment type="catalytic activity">
    <reaction evidence="8">
        <text>adenosine + phosphate = alpha-D-ribose 1-phosphate + adenine</text>
        <dbReference type="Rhea" id="RHEA:27642"/>
        <dbReference type="ChEBI" id="CHEBI:16335"/>
        <dbReference type="ChEBI" id="CHEBI:16708"/>
        <dbReference type="ChEBI" id="CHEBI:43474"/>
        <dbReference type="ChEBI" id="CHEBI:57720"/>
        <dbReference type="EC" id="2.4.2.1"/>
    </reaction>
    <physiologicalReaction direction="left-to-right" evidence="8">
        <dbReference type="Rhea" id="RHEA:27643"/>
    </physiologicalReaction>
</comment>
<dbReference type="AlphaFoldDB" id="A0A916T7X2"/>
<dbReference type="InterPro" id="IPR011324">
    <property type="entry name" value="Cytotoxic_necrot_fac-like_cat"/>
</dbReference>
<dbReference type="PANTHER" id="PTHR30616:SF2">
    <property type="entry name" value="PURINE NUCLEOSIDE PHOSPHORYLASE LACC1"/>
    <property type="match status" value="1"/>
</dbReference>
<gene>
    <name evidence="11" type="ORF">GCM10011316_03900</name>
</gene>
<evidence type="ECO:0000256" key="8">
    <source>
        <dbReference type="ARBA" id="ARBA00048968"/>
    </source>
</evidence>
<accession>A0A916T7X2</accession>
<reference evidence="11" key="2">
    <citation type="submission" date="2020-09" db="EMBL/GenBank/DDBJ databases">
        <authorList>
            <person name="Sun Q."/>
            <person name="Zhou Y."/>
        </authorList>
    </citation>
    <scope>NUCLEOTIDE SEQUENCE</scope>
    <source>
        <strain evidence="11">CGMCC 1.12426</strain>
    </source>
</reference>
<dbReference type="GO" id="GO:0016787">
    <property type="term" value="F:hydrolase activity"/>
    <property type="evidence" value="ECO:0007669"/>
    <property type="project" value="UniProtKB-KW"/>
</dbReference>
<dbReference type="RefSeq" id="WP_150493908.1">
    <property type="nucleotide sequence ID" value="NZ_BMFA01000001.1"/>
</dbReference>
<keyword evidence="4" id="KW-0479">Metal-binding</keyword>
<dbReference type="Gene3D" id="3.60.140.10">
    <property type="entry name" value="CNF1/YfiH-like putative cysteine hydrolases"/>
    <property type="match status" value="1"/>
</dbReference>
<evidence type="ECO:0000256" key="2">
    <source>
        <dbReference type="ARBA" id="ARBA00007353"/>
    </source>
</evidence>
<dbReference type="CDD" id="cd16833">
    <property type="entry name" value="YfiH"/>
    <property type="match status" value="1"/>
</dbReference>
<comment type="catalytic activity">
    <reaction evidence="9">
        <text>S-methyl-5'-thioadenosine + phosphate = 5-(methylsulfanyl)-alpha-D-ribose 1-phosphate + adenine</text>
        <dbReference type="Rhea" id="RHEA:11852"/>
        <dbReference type="ChEBI" id="CHEBI:16708"/>
        <dbReference type="ChEBI" id="CHEBI:17509"/>
        <dbReference type="ChEBI" id="CHEBI:43474"/>
        <dbReference type="ChEBI" id="CHEBI:58533"/>
        <dbReference type="EC" id="2.4.2.28"/>
    </reaction>
    <physiologicalReaction direction="left-to-right" evidence="9">
        <dbReference type="Rhea" id="RHEA:11853"/>
    </physiologicalReaction>
</comment>
<sequence length="255" mass="27735">MIVSNILAHPGVNHAFFTREGGVSNGVYDSLNGGLGSDDDRTKVLENRRRIAENLQVAPDRLVTPHQIHSPDVIAVSRPFAENEDRRADALVTATPGLAIGVATADCGPVLFADAENRVVGAAHAGWKGATTGILENTLDAMEKLGAARKAITAVLGPTISQQSYEVGPEFHARLTDDGRENAIYFTPSEKADHHMFDLPRYILDRLTAAGVGKATDLALCTYRDDKRFFSYRRTVHRGEPDYGRLLSVIVLTEE</sequence>
<evidence type="ECO:0000256" key="5">
    <source>
        <dbReference type="ARBA" id="ARBA00022801"/>
    </source>
</evidence>
<dbReference type="InterPro" id="IPR038371">
    <property type="entry name" value="Cu_polyphenol_OxRdtase_sf"/>
</dbReference>
<dbReference type="Pfam" id="PF02578">
    <property type="entry name" value="Cu-oxidase_4"/>
    <property type="match status" value="1"/>
</dbReference>
<dbReference type="SUPFAM" id="SSF64438">
    <property type="entry name" value="CNF1/YfiH-like putative cysteine hydrolases"/>
    <property type="match status" value="1"/>
</dbReference>
<dbReference type="OrthoDB" id="4279at2"/>
<dbReference type="PANTHER" id="PTHR30616">
    <property type="entry name" value="UNCHARACTERIZED PROTEIN YFIH"/>
    <property type="match status" value="1"/>
</dbReference>
<dbReference type="EMBL" id="BMFA01000001">
    <property type="protein sequence ID" value="GGB35009.1"/>
    <property type="molecule type" value="Genomic_DNA"/>
</dbReference>
<evidence type="ECO:0000313" key="11">
    <source>
        <dbReference type="EMBL" id="GGB35009.1"/>
    </source>
</evidence>
<evidence type="ECO:0000313" key="12">
    <source>
        <dbReference type="Proteomes" id="UP000605148"/>
    </source>
</evidence>
<comment type="catalytic activity">
    <reaction evidence="7">
        <text>adenosine + H2O + H(+) = inosine + NH4(+)</text>
        <dbReference type="Rhea" id="RHEA:24408"/>
        <dbReference type="ChEBI" id="CHEBI:15377"/>
        <dbReference type="ChEBI" id="CHEBI:15378"/>
        <dbReference type="ChEBI" id="CHEBI:16335"/>
        <dbReference type="ChEBI" id="CHEBI:17596"/>
        <dbReference type="ChEBI" id="CHEBI:28938"/>
        <dbReference type="EC" id="3.5.4.4"/>
    </reaction>
    <physiologicalReaction direction="left-to-right" evidence="7">
        <dbReference type="Rhea" id="RHEA:24409"/>
    </physiologicalReaction>
</comment>
<evidence type="ECO:0000256" key="9">
    <source>
        <dbReference type="ARBA" id="ARBA00049893"/>
    </source>
</evidence>
<comment type="catalytic activity">
    <reaction evidence="1">
        <text>inosine + phosphate = alpha-D-ribose 1-phosphate + hypoxanthine</text>
        <dbReference type="Rhea" id="RHEA:27646"/>
        <dbReference type="ChEBI" id="CHEBI:17368"/>
        <dbReference type="ChEBI" id="CHEBI:17596"/>
        <dbReference type="ChEBI" id="CHEBI:43474"/>
        <dbReference type="ChEBI" id="CHEBI:57720"/>
        <dbReference type="EC" id="2.4.2.1"/>
    </reaction>
    <physiologicalReaction direction="left-to-right" evidence="1">
        <dbReference type="Rhea" id="RHEA:27647"/>
    </physiologicalReaction>
</comment>
<dbReference type="GO" id="GO:0005507">
    <property type="term" value="F:copper ion binding"/>
    <property type="evidence" value="ECO:0007669"/>
    <property type="project" value="TreeGrafter"/>
</dbReference>
<reference evidence="11" key="1">
    <citation type="journal article" date="2014" name="Int. J. Syst. Evol. Microbiol.">
        <title>Complete genome sequence of Corynebacterium casei LMG S-19264T (=DSM 44701T), isolated from a smear-ripened cheese.</title>
        <authorList>
            <consortium name="US DOE Joint Genome Institute (JGI-PGF)"/>
            <person name="Walter F."/>
            <person name="Albersmeier A."/>
            <person name="Kalinowski J."/>
            <person name="Ruckert C."/>
        </authorList>
    </citation>
    <scope>NUCLEOTIDE SEQUENCE</scope>
    <source>
        <strain evidence="11">CGMCC 1.12426</strain>
    </source>
</reference>
<dbReference type="GO" id="GO:0017061">
    <property type="term" value="F:S-methyl-5-thioadenosine phosphorylase activity"/>
    <property type="evidence" value="ECO:0007669"/>
    <property type="project" value="UniProtKB-EC"/>
</dbReference>
<protein>
    <recommendedName>
        <fullName evidence="10">Purine nucleoside phosphorylase</fullName>
    </recommendedName>
</protein>
<evidence type="ECO:0000256" key="6">
    <source>
        <dbReference type="ARBA" id="ARBA00022833"/>
    </source>
</evidence>